<organism evidence="2 3">
    <name type="scientific">Haloferula chungangensis</name>
    <dbReference type="NCBI Taxonomy" id="1048331"/>
    <lineage>
        <taxon>Bacteria</taxon>
        <taxon>Pseudomonadati</taxon>
        <taxon>Verrucomicrobiota</taxon>
        <taxon>Verrucomicrobiia</taxon>
        <taxon>Verrucomicrobiales</taxon>
        <taxon>Verrucomicrobiaceae</taxon>
        <taxon>Haloferula</taxon>
    </lineage>
</organism>
<name>A0ABW2L2L8_9BACT</name>
<dbReference type="PANTHER" id="PTHR12526:SF630">
    <property type="entry name" value="GLYCOSYLTRANSFERASE"/>
    <property type="match status" value="1"/>
</dbReference>
<feature type="domain" description="Glycosyltransferase subfamily 4-like N-terminal" evidence="1">
    <location>
        <begin position="15"/>
        <end position="167"/>
    </location>
</feature>
<protein>
    <submittedName>
        <fullName evidence="2">Glycosyltransferase family 4 protein</fullName>
        <ecNumber evidence="2">2.4.-.-</ecNumber>
    </submittedName>
</protein>
<dbReference type="Proteomes" id="UP001596472">
    <property type="component" value="Unassembled WGS sequence"/>
</dbReference>
<dbReference type="RefSeq" id="WP_379707855.1">
    <property type="nucleotide sequence ID" value="NZ_JBHTBS010000001.1"/>
</dbReference>
<evidence type="ECO:0000313" key="2">
    <source>
        <dbReference type="EMBL" id="MFC7335593.1"/>
    </source>
</evidence>
<dbReference type="Pfam" id="PF13439">
    <property type="entry name" value="Glyco_transf_4"/>
    <property type="match status" value="1"/>
</dbReference>
<comment type="caution">
    <text evidence="2">The sequence shown here is derived from an EMBL/GenBank/DDBJ whole genome shotgun (WGS) entry which is preliminary data.</text>
</comment>
<proteinExistence type="predicted"/>
<dbReference type="GO" id="GO:0016757">
    <property type="term" value="F:glycosyltransferase activity"/>
    <property type="evidence" value="ECO:0007669"/>
    <property type="project" value="UniProtKB-KW"/>
</dbReference>
<dbReference type="EC" id="2.4.-.-" evidence="2"/>
<keyword evidence="3" id="KW-1185">Reference proteome</keyword>
<dbReference type="EMBL" id="JBHTBS010000001">
    <property type="protein sequence ID" value="MFC7335593.1"/>
    <property type="molecule type" value="Genomic_DNA"/>
</dbReference>
<dbReference type="Pfam" id="PF13692">
    <property type="entry name" value="Glyco_trans_1_4"/>
    <property type="match status" value="1"/>
</dbReference>
<dbReference type="PANTHER" id="PTHR12526">
    <property type="entry name" value="GLYCOSYLTRANSFERASE"/>
    <property type="match status" value="1"/>
</dbReference>
<dbReference type="InterPro" id="IPR028098">
    <property type="entry name" value="Glyco_trans_4-like_N"/>
</dbReference>
<evidence type="ECO:0000313" key="3">
    <source>
        <dbReference type="Proteomes" id="UP001596472"/>
    </source>
</evidence>
<sequence length="374" mass="42561">MKRIIFISLMNGTPWGGSEVQWFEMARWLSRRGHRVEVVMFGREGNEARREELSEAGCSLKLMPFSEGKLDWKGKRRLASFLKNVDFEGADLCFVSQGGWSEVVHDPFVKLWKRMRKFVLIFHNYQTGKKLKFMKKRRLQAFSGAAYRNISDSKKLFDVLESSYGIEIPRQVPVCNPITFDPPESASPFPNDWEREALIMCVLAWLDVKRKSQDHLLRVLSSPKWKDRHWTLRLCGDGPDKELLNELAEEYGLQSKVDLPGNVAPQTELGEAHVFLQLTAIDSMPVSLVEAAAMARPILATKVGDMPLWVEDGVNGLLASDSSDAELDAVLERLWSSRSKLPEMGAQSFEVFKKRYPDPYVPELLERAGLGDLL</sequence>
<dbReference type="Gene3D" id="3.40.50.2000">
    <property type="entry name" value="Glycogen Phosphorylase B"/>
    <property type="match status" value="2"/>
</dbReference>
<dbReference type="SUPFAM" id="SSF53756">
    <property type="entry name" value="UDP-Glycosyltransferase/glycogen phosphorylase"/>
    <property type="match status" value="1"/>
</dbReference>
<keyword evidence="2" id="KW-0808">Transferase</keyword>
<gene>
    <name evidence="2" type="ORF">ACFQY0_00270</name>
</gene>
<evidence type="ECO:0000259" key="1">
    <source>
        <dbReference type="Pfam" id="PF13439"/>
    </source>
</evidence>
<keyword evidence="2" id="KW-0328">Glycosyltransferase</keyword>
<accession>A0ABW2L2L8</accession>
<reference evidence="3" key="1">
    <citation type="journal article" date="2019" name="Int. J. Syst. Evol. Microbiol.">
        <title>The Global Catalogue of Microorganisms (GCM) 10K type strain sequencing project: providing services to taxonomists for standard genome sequencing and annotation.</title>
        <authorList>
            <consortium name="The Broad Institute Genomics Platform"/>
            <consortium name="The Broad Institute Genome Sequencing Center for Infectious Disease"/>
            <person name="Wu L."/>
            <person name="Ma J."/>
        </authorList>
    </citation>
    <scope>NUCLEOTIDE SEQUENCE [LARGE SCALE GENOMIC DNA]</scope>
    <source>
        <strain evidence="3">CGMCC 4.1467</strain>
    </source>
</reference>
<dbReference type="CDD" id="cd03801">
    <property type="entry name" value="GT4_PimA-like"/>
    <property type="match status" value="1"/>
</dbReference>